<dbReference type="AlphaFoldDB" id="A0A419EZF6"/>
<evidence type="ECO:0000313" key="1">
    <source>
        <dbReference type="EMBL" id="RJP70782.1"/>
    </source>
</evidence>
<name>A0A419EZF6_9BACT</name>
<dbReference type="InterPro" id="IPR009923">
    <property type="entry name" value="Dodecin"/>
</dbReference>
<dbReference type="PANTHER" id="PTHR39324:SF1">
    <property type="entry name" value="CALCIUM DODECIN"/>
    <property type="match status" value="1"/>
</dbReference>
<accession>A0A419EZF6</accession>
<proteinExistence type="predicted"/>
<protein>
    <submittedName>
        <fullName evidence="1">Dodecin domain-containing protein</fullName>
    </submittedName>
</protein>
<dbReference type="InterPro" id="IPR025543">
    <property type="entry name" value="Dodecin-like"/>
</dbReference>
<evidence type="ECO:0000313" key="2">
    <source>
        <dbReference type="Proteomes" id="UP000285961"/>
    </source>
</evidence>
<gene>
    <name evidence="1" type="ORF">C4532_08865</name>
</gene>
<dbReference type="PANTHER" id="PTHR39324">
    <property type="entry name" value="CALCIUM DODECIN"/>
    <property type="match status" value="1"/>
</dbReference>
<dbReference type="Pfam" id="PF07311">
    <property type="entry name" value="Dodecin"/>
    <property type="match status" value="1"/>
</dbReference>
<dbReference type="InterPro" id="IPR036694">
    <property type="entry name" value="Dodecin-like_sf"/>
</dbReference>
<sequence>MAVARVTEIIASSPKGFETAITEGLKRANKTLRGLTGIEVVAMKAKVENGKITEYRVQMNITFILED</sequence>
<comment type="caution">
    <text evidence="1">The sequence shown here is derived from an EMBL/GenBank/DDBJ whole genome shotgun (WGS) entry which is preliminary data.</text>
</comment>
<dbReference type="Proteomes" id="UP000285961">
    <property type="component" value="Unassembled WGS sequence"/>
</dbReference>
<reference evidence="1 2" key="1">
    <citation type="journal article" date="2017" name="ISME J.">
        <title>Energy and carbon metabolisms in a deep terrestrial subsurface fluid microbial community.</title>
        <authorList>
            <person name="Momper L."/>
            <person name="Jungbluth S.P."/>
            <person name="Lee M.D."/>
            <person name="Amend J.P."/>
        </authorList>
    </citation>
    <scope>NUCLEOTIDE SEQUENCE [LARGE SCALE GENOMIC DNA]</scope>
    <source>
        <strain evidence="1">SURF_17</strain>
    </source>
</reference>
<organism evidence="1 2">
    <name type="scientific">Candidatus Abyssobacteria bacterium SURF_17</name>
    <dbReference type="NCBI Taxonomy" id="2093361"/>
    <lineage>
        <taxon>Bacteria</taxon>
        <taxon>Pseudomonadati</taxon>
        <taxon>Candidatus Hydrogenedentota</taxon>
        <taxon>Candidatus Abyssobacteria</taxon>
    </lineage>
</organism>
<dbReference type="SUPFAM" id="SSF89807">
    <property type="entry name" value="Dodecin-like"/>
    <property type="match status" value="1"/>
</dbReference>
<dbReference type="EMBL" id="QZKI01000065">
    <property type="protein sequence ID" value="RJP70782.1"/>
    <property type="molecule type" value="Genomic_DNA"/>
</dbReference>
<dbReference type="Gene3D" id="3.30.1660.10">
    <property type="entry name" value="Flavin-binding protein dodecin"/>
    <property type="match status" value="1"/>
</dbReference>